<feature type="transmembrane region" description="Helical" evidence="9">
    <location>
        <begin position="224"/>
        <end position="246"/>
    </location>
</feature>
<organism evidence="11 12">
    <name type="scientific">Ferrovibrio xuzhouensis</name>
    <dbReference type="NCBI Taxonomy" id="1576914"/>
    <lineage>
        <taxon>Bacteria</taxon>
        <taxon>Pseudomonadati</taxon>
        <taxon>Pseudomonadota</taxon>
        <taxon>Alphaproteobacteria</taxon>
        <taxon>Rhodospirillales</taxon>
        <taxon>Rhodospirillaceae</taxon>
        <taxon>Ferrovibrio</taxon>
    </lineage>
</organism>
<dbReference type="PANTHER" id="PTHR35011">
    <property type="entry name" value="2,3-DIKETO-L-GULONATE TRAP TRANSPORTER SMALL PERMEASE PROTEIN YIAM"/>
    <property type="match status" value="1"/>
</dbReference>
<dbReference type="Proteomes" id="UP001595711">
    <property type="component" value="Unassembled WGS sequence"/>
</dbReference>
<accession>A0ABV7VD29</accession>
<evidence type="ECO:0000256" key="1">
    <source>
        <dbReference type="ARBA" id="ARBA00004429"/>
    </source>
</evidence>
<comment type="caution">
    <text evidence="11">The sequence shown here is derived from an EMBL/GenBank/DDBJ whole genome shotgun (WGS) entry which is preliminary data.</text>
</comment>
<comment type="subcellular location">
    <subcellularLocation>
        <location evidence="1 9">Cell inner membrane</location>
        <topology evidence="1 9">Multi-pass membrane protein</topology>
    </subcellularLocation>
</comment>
<evidence type="ECO:0000313" key="12">
    <source>
        <dbReference type="Proteomes" id="UP001595711"/>
    </source>
</evidence>
<evidence type="ECO:0000256" key="3">
    <source>
        <dbReference type="ARBA" id="ARBA00022475"/>
    </source>
</evidence>
<comment type="subunit">
    <text evidence="9">The complex comprises the extracytoplasmic solute receptor protein and the two transmembrane proteins.</text>
</comment>
<comment type="similarity">
    <text evidence="8 9">Belongs to the TRAP transporter small permease family.</text>
</comment>
<feature type="transmembrane region" description="Helical" evidence="9">
    <location>
        <begin position="335"/>
        <end position="353"/>
    </location>
</feature>
<dbReference type="InterPro" id="IPR055348">
    <property type="entry name" value="DctQ"/>
</dbReference>
<sequence length="371" mass="41755">MPSLTFVLPHWLYWAALLLFPVVAQYLVARQKRTGVQIGPSLPIAYMFLIFSGFAGLHRFYLRSLLGVLFIPVFLGIIYTNGLLSDAREDVSRTRSDWESAELVVKRAEPQPGQAADAAALAKAKADLAVKAADHDAAEAELAQRHMIARGLGILLAAMLIGDAILLPGLVRRRRELERNLPQPAEIVLPPDFHEIGVGQDPTRHLRNPLTDAIEWINSRAGEFVAYWSVIAVFFYYYEVIARYVFNSPTNWVHESMFLMFGMQYMISGAYAYREDQHVRVDVLYTKFSTRGKAIADIISSVFFFLFTMTLLWTGWRFASDAIQVGEHSFTEWGIQYWPVKLMIPVGAALIALQGLSKLIKDILIVTGKEA</sequence>
<keyword evidence="2 9" id="KW-0813">Transport</keyword>
<dbReference type="PANTHER" id="PTHR35011:SF4">
    <property type="entry name" value="SLL1102 PROTEIN"/>
    <property type="match status" value="1"/>
</dbReference>
<evidence type="ECO:0000256" key="9">
    <source>
        <dbReference type="RuleBase" id="RU369079"/>
    </source>
</evidence>
<feature type="transmembrane region" description="Helical" evidence="9">
    <location>
        <begin position="252"/>
        <end position="273"/>
    </location>
</feature>
<keyword evidence="7 9" id="KW-0472">Membrane</keyword>
<feature type="transmembrane region" description="Helical" evidence="9">
    <location>
        <begin position="152"/>
        <end position="171"/>
    </location>
</feature>
<evidence type="ECO:0000256" key="8">
    <source>
        <dbReference type="ARBA" id="ARBA00038436"/>
    </source>
</evidence>
<keyword evidence="5 9" id="KW-0812">Transmembrane</keyword>
<reference evidence="12" key="1">
    <citation type="journal article" date="2019" name="Int. J. Syst. Evol. Microbiol.">
        <title>The Global Catalogue of Microorganisms (GCM) 10K type strain sequencing project: providing services to taxonomists for standard genome sequencing and annotation.</title>
        <authorList>
            <consortium name="The Broad Institute Genomics Platform"/>
            <consortium name="The Broad Institute Genome Sequencing Center for Infectious Disease"/>
            <person name="Wu L."/>
            <person name="Ma J."/>
        </authorList>
    </citation>
    <scope>NUCLEOTIDE SEQUENCE [LARGE SCALE GENOMIC DNA]</scope>
    <source>
        <strain evidence="12">KCTC 42182</strain>
    </source>
</reference>
<dbReference type="Pfam" id="PF04290">
    <property type="entry name" value="DctQ"/>
    <property type="match status" value="1"/>
</dbReference>
<gene>
    <name evidence="11" type="ORF">ACFOOQ_03215</name>
</gene>
<evidence type="ECO:0000256" key="4">
    <source>
        <dbReference type="ARBA" id="ARBA00022519"/>
    </source>
</evidence>
<comment type="function">
    <text evidence="9">Part of the tripartite ATP-independent periplasmic (TRAP) transport system.</text>
</comment>
<evidence type="ECO:0000256" key="5">
    <source>
        <dbReference type="ARBA" id="ARBA00022692"/>
    </source>
</evidence>
<keyword evidence="12" id="KW-1185">Reference proteome</keyword>
<feature type="transmembrane region" description="Helical" evidence="9">
    <location>
        <begin position="64"/>
        <end position="84"/>
    </location>
</feature>
<protein>
    <recommendedName>
        <fullName evidence="9">TRAP transporter small permease protein</fullName>
    </recommendedName>
</protein>
<keyword evidence="3" id="KW-1003">Cell membrane</keyword>
<keyword evidence="6 9" id="KW-1133">Transmembrane helix</keyword>
<evidence type="ECO:0000256" key="6">
    <source>
        <dbReference type="ARBA" id="ARBA00022989"/>
    </source>
</evidence>
<dbReference type="InterPro" id="IPR007387">
    <property type="entry name" value="TRAP_DctQ"/>
</dbReference>
<evidence type="ECO:0000259" key="10">
    <source>
        <dbReference type="Pfam" id="PF04290"/>
    </source>
</evidence>
<name>A0ABV7VD29_9PROT</name>
<feature type="domain" description="Tripartite ATP-independent periplasmic transporters DctQ component" evidence="10">
    <location>
        <begin position="237"/>
        <end position="363"/>
    </location>
</feature>
<keyword evidence="4 9" id="KW-0997">Cell inner membrane</keyword>
<comment type="caution">
    <text evidence="9">Lacks conserved residue(s) required for the propagation of feature annotation.</text>
</comment>
<proteinExistence type="inferred from homology"/>
<evidence type="ECO:0000313" key="11">
    <source>
        <dbReference type="EMBL" id="MFC3674536.1"/>
    </source>
</evidence>
<evidence type="ECO:0000256" key="2">
    <source>
        <dbReference type="ARBA" id="ARBA00022448"/>
    </source>
</evidence>
<evidence type="ECO:0000256" key="7">
    <source>
        <dbReference type="ARBA" id="ARBA00023136"/>
    </source>
</evidence>
<dbReference type="RefSeq" id="WP_379721688.1">
    <property type="nucleotide sequence ID" value="NZ_JBHRYJ010000001.1"/>
</dbReference>
<dbReference type="EMBL" id="JBHRYJ010000001">
    <property type="protein sequence ID" value="MFC3674536.1"/>
    <property type="molecule type" value="Genomic_DNA"/>
</dbReference>
<feature type="transmembrane region" description="Helical" evidence="9">
    <location>
        <begin position="40"/>
        <end position="57"/>
    </location>
</feature>
<feature type="transmembrane region" description="Helical" evidence="9">
    <location>
        <begin position="294"/>
        <end position="315"/>
    </location>
</feature>